<dbReference type="Proteomes" id="UP001301797">
    <property type="component" value="Chromosome"/>
</dbReference>
<dbReference type="AlphaFoldDB" id="A0AA97FDE4"/>
<organism evidence="2 3">
    <name type="scientific">Methanochimaera problematica</name>
    <dbReference type="NCBI Taxonomy" id="2609417"/>
    <lineage>
        <taxon>Archaea</taxon>
        <taxon>Methanobacteriati</taxon>
        <taxon>Methanobacteriota</taxon>
        <taxon>Stenosarchaea group</taxon>
        <taxon>Methanomicrobia</taxon>
        <taxon>Methanomicrobiales</taxon>
        <taxon>Methanomicrobiaceae</taxon>
        <taxon>Methanochimaera</taxon>
    </lineage>
</organism>
<dbReference type="GeneID" id="85229928"/>
<accession>A0AA97FDE4</accession>
<name>A0AA97FDE4_9EURY</name>
<dbReference type="EMBL" id="CP043875">
    <property type="protein sequence ID" value="WOF16487.1"/>
    <property type="molecule type" value="Genomic_DNA"/>
</dbReference>
<keyword evidence="3" id="KW-1185">Reference proteome</keyword>
<gene>
    <name evidence="2" type="ORF">F1737_07115</name>
</gene>
<proteinExistence type="predicted"/>
<sequence length="209" mass="22393">MEKNEIIVIILGIALIFTGGYIIMMKYSGNDSGSGAGADTATPTVQPVSQYVPTELQNGAGTPGVSYVHAGEVLASPSVIKSMDLYAEPVDWDSEIGNDGIVIHFNFYDEQGRKVIFSGTSMNTEVNVYTPDIDKLNRKVSPRKVIYKGYTTITSSDEGEGGSLSGLRVAYDELNLAEYDKGVGQVKVTVGIPTGGSVSAEETFLYTRK</sequence>
<keyword evidence="1" id="KW-1133">Transmembrane helix</keyword>
<evidence type="ECO:0000256" key="1">
    <source>
        <dbReference type="SAM" id="Phobius"/>
    </source>
</evidence>
<dbReference type="RefSeq" id="WP_317135905.1">
    <property type="nucleotide sequence ID" value="NZ_CP043875.1"/>
</dbReference>
<feature type="transmembrane region" description="Helical" evidence="1">
    <location>
        <begin position="6"/>
        <end position="24"/>
    </location>
</feature>
<evidence type="ECO:0000313" key="3">
    <source>
        <dbReference type="Proteomes" id="UP001301797"/>
    </source>
</evidence>
<dbReference type="KEGG" id="mefw:F1737_07115"/>
<protein>
    <submittedName>
        <fullName evidence="2">Uncharacterized protein</fullName>
    </submittedName>
</protein>
<keyword evidence="1" id="KW-0472">Membrane</keyword>
<reference evidence="2 3" key="1">
    <citation type="submission" date="2019-09" db="EMBL/GenBank/DDBJ databases">
        <title>The complete genome of Methanoplanus sp. FWC-SCC4.</title>
        <authorList>
            <person name="Chen S.-C."/>
            <person name="Zhou Y.-Z."/>
            <person name="Lai M.-C."/>
        </authorList>
    </citation>
    <scope>NUCLEOTIDE SEQUENCE [LARGE SCALE GENOMIC DNA]</scope>
    <source>
        <strain evidence="2 3">FWC-SCC4</strain>
    </source>
</reference>
<keyword evidence="1" id="KW-0812">Transmembrane</keyword>
<evidence type="ECO:0000313" key="2">
    <source>
        <dbReference type="EMBL" id="WOF16487.1"/>
    </source>
</evidence>